<evidence type="ECO:0000259" key="1">
    <source>
        <dbReference type="Pfam" id="PF01261"/>
    </source>
</evidence>
<dbReference type="PANTHER" id="PTHR12110:SF48">
    <property type="entry name" value="BLL3656 PROTEIN"/>
    <property type="match status" value="1"/>
</dbReference>
<organism evidence="2 3">
    <name type="scientific">Halomonas binhaiensis</name>
    <dbReference type="NCBI Taxonomy" id="2562282"/>
    <lineage>
        <taxon>Bacteria</taxon>
        <taxon>Pseudomonadati</taxon>
        <taxon>Pseudomonadota</taxon>
        <taxon>Gammaproteobacteria</taxon>
        <taxon>Oceanospirillales</taxon>
        <taxon>Halomonadaceae</taxon>
        <taxon>Halomonas</taxon>
    </lineage>
</organism>
<proteinExistence type="predicted"/>
<dbReference type="EMBL" id="CP038437">
    <property type="protein sequence ID" value="QEM82946.2"/>
    <property type="molecule type" value="Genomic_DNA"/>
</dbReference>
<dbReference type="GO" id="GO:0016853">
    <property type="term" value="F:isomerase activity"/>
    <property type="evidence" value="ECO:0007669"/>
    <property type="project" value="UniProtKB-KW"/>
</dbReference>
<dbReference type="SUPFAM" id="SSF51658">
    <property type="entry name" value="Xylose isomerase-like"/>
    <property type="match status" value="1"/>
</dbReference>
<dbReference type="RefSeq" id="WP_205423404.1">
    <property type="nucleotide sequence ID" value="NZ_CP038437.2"/>
</dbReference>
<dbReference type="Gene3D" id="3.20.20.150">
    <property type="entry name" value="Divalent-metal-dependent TIM barrel enzymes"/>
    <property type="match status" value="1"/>
</dbReference>
<feature type="domain" description="Xylose isomerase-like TIM barrel" evidence="1">
    <location>
        <begin position="30"/>
        <end position="264"/>
    </location>
</feature>
<evidence type="ECO:0000313" key="2">
    <source>
        <dbReference type="EMBL" id="QEM82946.2"/>
    </source>
</evidence>
<protein>
    <submittedName>
        <fullName evidence="2">Sugar phosphate isomerase/epimerase</fullName>
    </submittedName>
</protein>
<dbReference type="KEGG" id="hbh:E4T21_16355"/>
<gene>
    <name evidence="2" type="ORF">E4T21_16355</name>
</gene>
<dbReference type="InterPro" id="IPR050312">
    <property type="entry name" value="IolE/XylAMocC-like"/>
</dbReference>
<sequence length="285" mass="31558">MTAANPSHSPRQFSLAALTVLELSPPDMIEVAAQAGYDAVGLRLIPATAEEHHFPLASDAGLLRRTRQRLSETDIKVLDIEILRLKPDTRVEQDFQHILEIGAELGASEVLVAGNDDDEARMSDHFAALCDIARPLGLHPHLEFMPWTGVKDLAQARRIVASARNAGHDNACLLVDAFHFNRSASQLDDLRQTPDEWLRYMQLCDVVGAIPDSMEQILFEARQQRCFPGDGDIDLRRLLNTLPRSLPLSLEIPTEALRQQGVSALERAQRALEKARVVVARTGDA</sequence>
<dbReference type="AlphaFoldDB" id="A0A856QSQ8"/>
<reference evidence="2" key="1">
    <citation type="submission" date="2021-02" db="EMBL/GenBank/DDBJ databases">
        <title>Strain Y2R2, a novel species of the genus Halomonas.</title>
        <authorList>
            <person name="Huang H."/>
        </authorList>
    </citation>
    <scope>NUCLEOTIDE SEQUENCE</scope>
    <source>
        <strain evidence="2">Y2R2</strain>
    </source>
</reference>
<accession>A0A856QSQ8</accession>
<evidence type="ECO:0000313" key="3">
    <source>
        <dbReference type="Proteomes" id="UP000324285"/>
    </source>
</evidence>
<name>A0A856QSQ8_9GAMM</name>
<dbReference type="Proteomes" id="UP000324285">
    <property type="component" value="Chromosome"/>
</dbReference>
<dbReference type="InterPro" id="IPR036237">
    <property type="entry name" value="Xyl_isomerase-like_sf"/>
</dbReference>
<keyword evidence="2" id="KW-0413">Isomerase</keyword>
<dbReference type="Pfam" id="PF01261">
    <property type="entry name" value="AP_endonuc_2"/>
    <property type="match status" value="1"/>
</dbReference>
<dbReference type="InterPro" id="IPR013022">
    <property type="entry name" value="Xyl_isomerase-like_TIM-brl"/>
</dbReference>
<keyword evidence="3" id="KW-1185">Reference proteome</keyword>
<dbReference type="PANTHER" id="PTHR12110">
    <property type="entry name" value="HYDROXYPYRUVATE ISOMERASE"/>
    <property type="match status" value="1"/>
</dbReference>